<name>A0AAJ7W8K1_9HYME</name>
<dbReference type="AlphaFoldDB" id="A0AAJ7W8K1"/>
<comment type="subcellular location">
    <subcellularLocation>
        <location evidence="1">Nucleus</location>
    </subcellularLocation>
</comment>
<dbReference type="InterPro" id="IPR050863">
    <property type="entry name" value="CenT-Element_Derived"/>
</dbReference>
<dbReference type="Gene3D" id="1.10.10.60">
    <property type="entry name" value="Homeodomain-like"/>
    <property type="match status" value="2"/>
</dbReference>
<dbReference type="InterPro" id="IPR009057">
    <property type="entry name" value="Homeodomain-like_sf"/>
</dbReference>
<dbReference type="GeneID" id="108622193"/>
<dbReference type="SUPFAM" id="SSF46689">
    <property type="entry name" value="Homeodomain-like"/>
    <property type="match status" value="2"/>
</dbReference>
<dbReference type="PANTHER" id="PTHR19303:SF73">
    <property type="entry name" value="PROTEIN PDC2"/>
    <property type="match status" value="1"/>
</dbReference>
<gene>
    <name evidence="5" type="primary">LOC108622193</name>
</gene>
<dbReference type="RefSeq" id="XP_026667095.1">
    <property type="nucleotide sequence ID" value="XM_026811294.1"/>
</dbReference>
<dbReference type="Proteomes" id="UP000694925">
    <property type="component" value="Unplaced"/>
</dbReference>
<evidence type="ECO:0000313" key="4">
    <source>
        <dbReference type="Proteomes" id="UP000694925"/>
    </source>
</evidence>
<evidence type="ECO:0000313" key="5">
    <source>
        <dbReference type="RefSeq" id="XP_026667095.1"/>
    </source>
</evidence>
<dbReference type="KEGG" id="ccal:108622193"/>
<dbReference type="SMART" id="SM00674">
    <property type="entry name" value="CENPB"/>
    <property type="match status" value="1"/>
</dbReference>
<evidence type="ECO:0000256" key="2">
    <source>
        <dbReference type="ARBA" id="ARBA00023125"/>
    </source>
</evidence>
<protein>
    <submittedName>
        <fullName evidence="5">Uncharacterized protein LOC108622193</fullName>
    </submittedName>
</protein>
<accession>A0AAJ7W8K1</accession>
<dbReference type="PANTHER" id="PTHR19303">
    <property type="entry name" value="TRANSPOSON"/>
    <property type="match status" value="1"/>
</dbReference>
<organism evidence="4 5">
    <name type="scientific">Ceratina calcarata</name>
    <dbReference type="NCBI Taxonomy" id="156304"/>
    <lineage>
        <taxon>Eukaryota</taxon>
        <taxon>Metazoa</taxon>
        <taxon>Ecdysozoa</taxon>
        <taxon>Arthropoda</taxon>
        <taxon>Hexapoda</taxon>
        <taxon>Insecta</taxon>
        <taxon>Pterygota</taxon>
        <taxon>Neoptera</taxon>
        <taxon>Endopterygota</taxon>
        <taxon>Hymenoptera</taxon>
        <taxon>Apocrita</taxon>
        <taxon>Aculeata</taxon>
        <taxon>Apoidea</taxon>
        <taxon>Anthophila</taxon>
        <taxon>Apidae</taxon>
        <taxon>Ceratina</taxon>
        <taxon>Zadontomerus</taxon>
    </lineage>
</organism>
<sequence length="148" mass="17680">MLKIRRRKPRMTIEQRLDILQDLQTLSRKDVAAKYKVPIDTIYRINKNVAKLNEFTANCMDDNRCIMRRTKYKLLDDRLWSWFTEMEAKGESMSNKLLGEKAKEISNAIGYTRFKVTHSWLIGFKLRHQIRLRDGCRPAQFQMIEEPL</sequence>
<dbReference type="Pfam" id="PF03221">
    <property type="entry name" value="HTH_Tnp_Tc5"/>
    <property type="match status" value="1"/>
</dbReference>
<keyword evidence="4" id="KW-1185">Reference proteome</keyword>
<dbReference type="GO" id="GO:0003677">
    <property type="term" value="F:DNA binding"/>
    <property type="evidence" value="ECO:0007669"/>
    <property type="project" value="UniProtKB-KW"/>
</dbReference>
<dbReference type="PROSITE" id="PS51253">
    <property type="entry name" value="HTH_CENPB"/>
    <property type="match status" value="1"/>
</dbReference>
<keyword evidence="2" id="KW-0238">DNA-binding</keyword>
<proteinExistence type="predicted"/>
<feature type="domain" description="HTH CENPB-type" evidence="3">
    <location>
        <begin position="63"/>
        <end position="134"/>
    </location>
</feature>
<evidence type="ECO:0000259" key="3">
    <source>
        <dbReference type="PROSITE" id="PS51253"/>
    </source>
</evidence>
<dbReference type="InterPro" id="IPR006600">
    <property type="entry name" value="HTH_CenpB_DNA-bd_dom"/>
</dbReference>
<dbReference type="GO" id="GO:0005634">
    <property type="term" value="C:nucleus"/>
    <property type="evidence" value="ECO:0007669"/>
    <property type="project" value="UniProtKB-SubCell"/>
</dbReference>
<evidence type="ECO:0000256" key="1">
    <source>
        <dbReference type="ARBA" id="ARBA00004123"/>
    </source>
</evidence>
<reference evidence="5" key="1">
    <citation type="submission" date="2025-08" db="UniProtKB">
        <authorList>
            <consortium name="RefSeq"/>
        </authorList>
    </citation>
    <scope>IDENTIFICATION</scope>
    <source>
        <tissue evidence="5">Whole body</tissue>
    </source>
</reference>